<evidence type="ECO:0000313" key="2">
    <source>
        <dbReference type="Proteomes" id="UP000244929"/>
    </source>
</evidence>
<protein>
    <submittedName>
        <fullName evidence="1">Uncharacterized protein</fullName>
    </submittedName>
</protein>
<organism evidence="1 2">
    <name type="scientific">Flavobacterium album</name>
    <dbReference type="NCBI Taxonomy" id="2175091"/>
    <lineage>
        <taxon>Bacteria</taxon>
        <taxon>Pseudomonadati</taxon>
        <taxon>Bacteroidota</taxon>
        <taxon>Flavobacteriia</taxon>
        <taxon>Flavobacteriales</taxon>
        <taxon>Flavobacteriaceae</taxon>
        <taxon>Flavobacterium</taxon>
    </lineage>
</organism>
<dbReference type="AlphaFoldDB" id="A0A2S1QZC4"/>
<name>A0A2S1QZC4_9FLAO</name>
<dbReference type="EMBL" id="CP029186">
    <property type="protein sequence ID" value="AWH85752.1"/>
    <property type="molecule type" value="Genomic_DNA"/>
</dbReference>
<accession>A0A2S1QZC4</accession>
<dbReference type="Proteomes" id="UP000244929">
    <property type="component" value="Chromosome"/>
</dbReference>
<dbReference type="OrthoDB" id="9802667at2"/>
<reference evidence="1 2" key="1">
    <citation type="submission" date="2018-04" db="EMBL/GenBank/DDBJ databases">
        <title>Genome sequencing of Flavobacterium sp. HYN0059.</title>
        <authorList>
            <person name="Yi H."/>
            <person name="Baek C."/>
        </authorList>
    </citation>
    <scope>NUCLEOTIDE SEQUENCE [LARGE SCALE GENOMIC DNA]</scope>
    <source>
        <strain evidence="1 2">HYN0059</strain>
    </source>
</reference>
<dbReference type="KEGG" id="falb:HYN59_11815"/>
<proteinExistence type="predicted"/>
<gene>
    <name evidence="1" type="ORF">HYN59_11815</name>
</gene>
<evidence type="ECO:0000313" key="1">
    <source>
        <dbReference type="EMBL" id="AWH85752.1"/>
    </source>
</evidence>
<keyword evidence="2" id="KW-1185">Reference proteome</keyword>
<dbReference type="RefSeq" id="WP_108778454.1">
    <property type="nucleotide sequence ID" value="NZ_CP029186.1"/>
</dbReference>
<sequence length="149" mass="17834">MKIIYFLLIVFLTGSNYDAIIGGLSKNYIFLYDTMGSIDYFEAFNTNEKKYQEDKKMYQQSVKDFFDADKTIIDFLLKYETDTLYYSQWIRTRNPYSSNLKKYDLMTNSDNALALIDNYLTQKDSIIITPHFEKISYSRFKFFYAKKKI</sequence>